<dbReference type="GO" id="GO:0015740">
    <property type="term" value="P:C4-dicarboxylate transport"/>
    <property type="evidence" value="ECO:0007669"/>
    <property type="project" value="TreeGrafter"/>
</dbReference>
<feature type="transmembrane region" description="Helical" evidence="9">
    <location>
        <begin position="25"/>
        <end position="48"/>
    </location>
</feature>
<dbReference type="PANTHER" id="PTHR35011">
    <property type="entry name" value="2,3-DIKETO-L-GULONATE TRAP TRANSPORTER SMALL PERMEASE PROTEIN YIAM"/>
    <property type="match status" value="1"/>
</dbReference>
<evidence type="ECO:0000256" key="1">
    <source>
        <dbReference type="ARBA" id="ARBA00004429"/>
    </source>
</evidence>
<evidence type="ECO:0000256" key="6">
    <source>
        <dbReference type="ARBA" id="ARBA00022989"/>
    </source>
</evidence>
<dbReference type="InterPro" id="IPR055348">
    <property type="entry name" value="DctQ"/>
</dbReference>
<organism evidence="11 12">
    <name type="scientific">Thermanaerosceptrum fracticalcis</name>
    <dbReference type="NCBI Taxonomy" id="1712410"/>
    <lineage>
        <taxon>Bacteria</taxon>
        <taxon>Bacillati</taxon>
        <taxon>Bacillota</taxon>
        <taxon>Clostridia</taxon>
        <taxon>Eubacteriales</taxon>
        <taxon>Peptococcaceae</taxon>
        <taxon>Thermanaerosceptrum</taxon>
    </lineage>
</organism>
<feature type="transmembrane region" description="Helical" evidence="9">
    <location>
        <begin position="138"/>
        <end position="157"/>
    </location>
</feature>
<dbReference type="InterPro" id="IPR007387">
    <property type="entry name" value="TRAP_DctQ"/>
</dbReference>
<dbReference type="KEGG" id="tfr:BR63_17235"/>
<keyword evidence="4" id="KW-0997">Cell inner membrane</keyword>
<evidence type="ECO:0000256" key="7">
    <source>
        <dbReference type="ARBA" id="ARBA00023136"/>
    </source>
</evidence>
<dbReference type="PANTHER" id="PTHR35011:SF2">
    <property type="entry name" value="2,3-DIKETO-L-GULONATE TRAP TRANSPORTER SMALL PERMEASE PROTEIN YIAM"/>
    <property type="match status" value="1"/>
</dbReference>
<evidence type="ECO:0000313" key="11">
    <source>
        <dbReference type="EMBL" id="QNB47847.1"/>
    </source>
</evidence>
<evidence type="ECO:0000256" key="5">
    <source>
        <dbReference type="ARBA" id="ARBA00022692"/>
    </source>
</evidence>
<evidence type="ECO:0000259" key="10">
    <source>
        <dbReference type="Pfam" id="PF04290"/>
    </source>
</evidence>
<feature type="domain" description="Tripartite ATP-independent periplasmic transporters DctQ component" evidence="10">
    <location>
        <begin position="34"/>
        <end position="164"/>
    </location>
</feature>
<keyword evidence="2" id="KW-0813">Transport</keyword>
<name>A0A7G6E6Z3_THEFR</name>
<feature type="transmembrane region" description="Helical" evidence="9">
    <location>
        <begin position="100"/>
        <end position="118"/>
    </location>
</feature>
<dbReference type="OrthoDB" id="9814265at2"/>
<dbReference type="AlphaFoldDB" id="A0A7G6E6Z3"/>
<comment type="similarity">
    <text evidence="8">Belongs to the TRAP transporter small permease family.</text>
</comment>
<dbReference type="Proteomes" id="UP000515847">
    <property type="component" value="Chromosome"/>
</dbReference>
<dbReference type="GO" id="GO:0022857">
    <property type="term" value="F:transmembrane transporter activity"/>
    <property type="evidence" value="ECO:0007669"/>
    <property type="project" value="TreeGrafter"/>
</dbReference>
<accession>A0A7G6E6Z3</accession>
<evidence type="ECO:0000256" key="8">
    <source>
        <dbReference type="ARBA" id="ARBA00038436"/>
    </source>
</evidence>
<comment type="subcellular location">
    <subcellularLocation>
        <location evidence="1">Cell inner membrane</location>
        <topology evidence="1">Multi-pass membrane protein</topology>
    </subcellularLocation>
</comment>
<dbReference type="RefSeq" id="WP_034421112.1">
    <property type="nucleotide sequence ID" value="NZ_CP045798.1"/>
</dbReference>
<gene>
    <name evidence="11" type="ORF">BR63_17235</name>
</gene>
<evidence type="ECO:0000256" key="2">
    <source>
        <dbReference type="ARBA" id="ARBA00022448"/>
    </source>
</evidence>
<dbReference type="Pfam" id="PF04290">
    <property type="entry name" value="DctQ"/>
    <property type="match status" value="1"/>
</dbReference>
<reference evidence="11 12" key="1">
    <citation type="journal article" date="2019" name="Front. Microbiol.">
        <title>Thermoanaerosceptrum fracticalcis gen. nov. sp. nov., a Novel Fumarate-Fermenting Microorganism From a Deep Fractured Carbonate Aquifer of the US Great Basin.</title>
        <authorList>
            <person name="Hamilton-Brehm S.D."/>
            <person name="Stewart L.E."/>
            <person name="Zavarin M."/>
            <person name="Caldwell M."/>
            <person name="Lawson P.A."/>
            <person name="Onstott T.C."/>
            <person name="Grzymski J."/>
            <person name="Neveux I."/>
            <person name="Lollar B.S."/>
            <person name="Russell C.E."/>
            <person name="Moser D.P."/>
        </authorList>
    </citation>
    <scope>NUCLEOTIDE SEQUENCE [LARGE SCALE GENOMIC DNA]</scope>
    <source>
        <strain evidence="11 12">DRI-13</strain>
    </source>
</reference>
<protein>
    <submittedName>
        <fullName evidence="11">TRAP transporter small permease subunit</fullName>
    </submittedName>
</protein>
<evidence type="ECO:0000313" key="12">
    <source>
        <dbReference type="Proteomes" id="UP000515847"/>
    </source>
</evidence>
<evidence type="ECO:0000256" key="3">
    <source>
        <dbReference type="ARBA" id="ARBA00022475"/>
    </source>
</evidence>
<dbReference type="GO" id="GO:0005886">
    <property type="term" value="C:plasma membrane"/>
    <property type="evidence" value="ECO:0007669"/>
    <property type="project" value="UniProtKB-SubCell"/>
</dbReference>
<evidence type="ECO:0000256" key="9">
    <source>
        <dbReference type="SAM" id="Phobius"/>
    </source>
</evidence>
<keyword evidence="5 9" id="KW-0812">Transmembrane</keyword>
<evidence type="ECO:0000256" key="4">
    <source>
        <dbReference type="ARBA" id="ARBA00022519"/>
    </source>
</evidence>
<keyword evidence="3" id="KW-1003">Cell membrane</keyword>
<sequence length="180" mass="20416">MPASVYIRGGRYLIIKKIYANFEEYICIALLAIMSVVVFWQVVCRFILKAALPWSEELSIYIMAWVTFLGASVGVKRGAHIGVEAMITFLPRKIQKYFTLLSYVASAIFFLMLIYFGSLIVQKQIATGQVSPAMRIPIYYAYLSIPVGSALMSLRFFEKIINELKVRNRENANELHVGGN</sequence>
<keyword evidence="7 9" id="KW-0472">Membrane</keyword>
<keyword evidence="6 9" id="KW-1133">Transmembrane helix</keyword>
<proteinExistence type="inferred from homology"/>
<dbReference type="EMBL" id="CP045798">
    <property type="protein sequence ID" value="QNB47847.1"/>
    <property type="molecule type" value="Genomic_DNA"/>
</dbReference>
<feature type="transmembrane region" description="Helical" evidence="9">
    <location>
        <begin position="60"/>
        <end position="79"/>
    </location>
</feature>
<keyword evidence="12" id="KW-1185">Reference proteome</keyword>